<evidence type="ECO:0000256" key="1">
    <source>
        <dbReference type="SAM" id="MobiDB-lite"/>
    </source>
</evidence>
<evidence type="ECO:0000313" key="5">
    <source>
        <dbReference type="Proteomes" id="UP000199086"/>
    </source>
</evidence>
<dbReference type="InterPro" id="IPR013974">
    <property type="entry name" value="SAF"/>
</dbReference>
<protein>
    <submittedName>
        <fullName evidence="4">Chaperone for flagella basal body P-ring formation</fullName>
    </submittedName>
</protein>
<dbReference type="OrthoDB" id="3730539at2"/>
<evidence type="ECO:0000259" key="3">
    <source>
        <dbReference type="SMART" id="SM00858"/>
    </source>
</evidence>
<keyword evidence="2" id="KW-0812">Transmembrane</keyword>
<accession>A0A1G6HS82</accession>
<proteinExistence type="predicted"/>
<evidence type="ECO:0000313" key="4">
    <source>
        <dbReference type="EMBL" id="SDB97091.1"/>
    </source>
</evidence>
<keyword evidence="2" id="KW-0472">Membrane</keyword>
<feature type="transmembrane region" description="Helical" evidence="2">
    <location>
        <begin position="40"/>
        <end position="59"/>
    </location>
</feature>
<evidence type="ECO:0000256" key="2">
    <source>
        <dbReference type="SAM" id="Phobius"/>
    </source>
</evidence>
<keyword evidence="4" id="KW-0966">Cell projection</keyword>
<dbReference type="SMART" id="SM00858">
    <property type="entry name" value="SAF"/>
    <property type="match status" value="1"/>
</dbReference>
<dbReference type="STRING" id="1577474.GA0111570_11269"/>
<sequence>MTTTQTTSPLPAPPSLPDAAPRTSTAGAPLPGLRRRQPRWILAGVLALALGALGSVLLWNRVAETTTVLRVNDTLYRGHVITSQDLSPVSVGRLGGVDALLSDDLASVIGQQVRTDVAAGSLLPREAIGRPELEAGTAVVGLRLEEGRVPRVPIEPGTPVLLVEAAAEQPVAGGAAGTARAFRAEVHRPMETSADQVAMLVDVTVARRDVEAVARLAAEDRIVLVRSE</sequence>
<gene>
    <name evidence="4" type="ORF">GA0111570_11269</name>
</gene>
<dbReference type="Proteomes" id="UP000199086">
    <property type="component" value="Unassembled WGS sequence"/>
</dbReference>
<dbReference type="Pfam" id="PF08666">
    <property type="entry name" value="SAF"/>
    <property type="match status" value="1"/>
</dbReference>
<dbReference type="EMBL" id="FMYF01000012">
    <property type="protein sequence ID" value="SDB97091.1"/>
    <property type="molecule type" value="Genomic_DNA"/>
</dbReference>
<feature type="domain" description="SAF" evidence="3">
    <location>
        <begin position="66"/>
        <end position="129"/>
    </location>
</feature>
<dbReference type="RefSeq" id="WP_092613081.1">
    <property type="nucleotide sequence ID" value="NZ_FMYF01000012.1"/>
</dbReference>
<feature type="region of interest" description="Disordered" evidence="1">
    <location>
        <begin position="1"/>
        <end position="31"/>
    </location>
</feature>
<keyword evidence="4" id="KW-0282">Flagellum</keyword>
<organism evidence="4 5">
    <name type="scientific">Raineyella antarctica</name>
    <dbReference type="NCBI Taxonomy" id="1577474"/>
    <lineage>
        <taxon>Bacteria</taxon>
        <taxon>Bacillati</taxon>
        <taxon>Actinomycetota</taxon>
        <taxon>Actinomycetes</taxon>
        <taxon>Propionibacteriales</taxon>
        <taxon>Propionibacteriaceae</taxon>
        <taxon>Raineyella</taxon>
    </lineage>
</organism>
<reference evidence="4 5" key="1">
    <citation type="submission" date="2016-06" db="EMBL/GenBank/DDBJ databases">
        <authorList>
            <person name="Olsen C.W."/>
            <person name="Carey S."/>
            <person name="Hinshaw L."/>
            <person name="Karasin A.I."/>
        </authorList>
    </citation>
    <scope>NUCLEOTIDE SEQUENCE [LARGE SCALE GENOMIC DNA]</scope>
    <source>
        <strain evidence="4 5">LZ-22</strain>
    </source>
</reference>
<dbReference type="AlphaFoldDB" id="A0A1G6HS82"/>
<keyword evidence="2" id="KW-1133">Transmembrane helix</keyword>
<keyword evidence="5" id="KW-1185">Reference proteome</keyword>
<name>A0A1G6HS82_9ACTN</name>
<keyword evidence="4" id="KW-0969">Cilium</keyword>